<dbReference type="InterPro" id="IPR018120">
    <property type="entry name" value="Glyco_hydro_1_AS"/>
</dbReference>
<comment type="similarity">
    <text evidence="1 8">Belongs to the glycosyl hydrolase 1 family.</text>
</comment>
<comment type="caution">
    <text evidence="11">The sequence shown here is derived from an EMBL/GenBank/DDBJ whole genome shotgun (WGS) entry which is preliminary data.</text>
</comment>
<feature type="active site" description="Nucleophile" evidence="7">
    <location>
        <position position="446"/>
    </location>
</feature>
<dbReference type="PANTHER" id="PTHR10353">
    <property type="entry name" value="GLYCOSYL HYDROLASE"/>
    <property type="match status" value="1"/>
</dbReference>
<keyword evidence="10" id="KW-0812">Transmembrane</keyword>
<dbReference type="PRINTS" id="PR00131">
    <property type="entry name" value="GLHYDRLASE1"/>
</dbReference>
<keyword evidence="12" id="KW-1185">Reference proteome</keyword>
<evidence type="ECO:0000256" key="5">
    <source>
        <dbReference type="ARBA" id="ARBA00023180"/>
    </source>
</evidence>
<dbReference type="AlphaFoldDB" id="A0A9Q1CJQ1"/>
<organism evidence="11 12">
    <name type="scientific">Holothuria leucospilota</name>
    <name type="common">Black long sea cucumber</name>
    <name type="synonym">Mertensiothuria leucospilota</name>
    <dbReference type="NCBI Taxonomy" id="206669"/>
    <lineage>
        <taxon>Eukaryota</taxon>
        <taxon>Metazoa</taxon>
        <taxon>Echinodermata</taxon>
        <taxon>Eleutherozoa</taxon>
        <taxon>Echinozoa</taxon>
        <taxon>Holothuroidea</taxon>
        <taxon>Aspidochirotacea</taxon>
        <taxon>Aspidochirotida</taxon>
        <taxon>Holothuriidae</taxon>
        <taxon>Holothuria</taxon>
    </lineage>
</organism>
<dbReference type="GO" id="GO:0005975">
    <property type="term" value="P:carbohydrate metabolic process"/>
    <property type="evidence" value="ECO:0007669"/>
    <property type="project" value="InterPro"/>
</dbReference>
<gene>
    <name evidence="11" type="ORF">HOLleu_09142</name>
</gene>
<dbReference type="InterPro" id="IPR001360">
    <property type="entry name" value="Glyco_hydro_1"/>
</dbReference>
<dbReference type="Proteomes" id="UP001152320">
    <property type="component" value="Chromosome 3"/>
</dbReference>
<name>A0A9Q1CJQ1_HOLLE</name>
<proteinExistence type="inferred from homology"/>
<evidence type="ECO:0000256" key="8">
    <source>
        <dbReference type="RuleBase" id="RU003690"/>
    </source>
</evidence>
<evidence type="ECO:0000256" key="6">
    <source>
        <dbReference type="ARBA" id="ARBA00023295"/>
    </source>
</evidence>
<dbReference type="InterPro" id="IPR033132">
    <property type="entry name" value="GH_1_N_CS"/>
</dbReference>
<keyword evidence="4 9" id="KW-0378">Hydrolase</keyword>
<protein>
    <recommendedName>
        <fullName evidence="3">beta-glucosidase</fullName>
        <ecNumber evidence="3">3.2.1.21</ecNumber>
    </recommendedName>
</protein>
<evidence type="ECO:0000256" key="2">
    <source>
        <dbReference type="ARBA" id="ARBA00011738"/>
    </source>
</evidence>
<evidence type="ECO:0000256" key="9">
    <source>
        <dbReference type="RuleBase" id="RU004468"/>
    </source>
</evidence>
<dbReference type="FunFam" id="3.20.20.80:FF:000013">
    <property type="entry name" value="lactase-phlorizin hydrolase"/>
    <property type="match status" value="1"/>
</dbReference>
<dbReference type="OrthoDB" id="65569at2759"/>
<dbReference type="EC" id="3.2.1.21" evidence="3"/>
<evidence type="ECO:0000256" key="10">
    <source>
        <dbReference type="SAM" id="Phobius"/>
    </source>
</evidence>
<dbReference type="PANTHER" id="PTHR10353:SF36">
    <property type="entry name" value="LP05116P"/>
    <property type="match status" value="1"/>
</dbReference>
<dbReference type="GO" id="GO:0004553">
    <property type="term" value="F:hydrolase activity, hydrolyzing O-glycosyl compounds"/>
    <property type="evidence" value="ECO:0007669"/>
    <property type="project" value="InterPro"/>
</dbReference>
<reference evidence="11" key="1">
    <citation type="submission" date="2021-10" db="EMBL/GenBank/DDBJ databases">
        <title>Tropical sea cucumber genome reveals ecological adaptation and Cuvierian tubules defense mechanism.</title>
        <authorList>
            <person name="Chen T."/>
        </authorList>
    </citation>
    <scope>NUCLEOTIDE SEQUENCE</scope>
    <source>
        <strain evidence="11">Nanhai2018</strain>
        <tissue evidence="11">Muscle</tissue>
    </source>
</reference>
<dbReference type="PROSITE" id="PS00572">
    <property type="entry name" value="GLYCOSYL_HYDROL_F1_1"/>
    <property type="match status" value="1"/>
</dbReference>
<sequence>MHITNCSPFCIGAQATVRSLQALSLIMGVVSEKMSVLFLLLIVSSSCLSQETMPEFSYPDVFNDPERDTLITGKFPADFIWGSATSAYQIEGGWDEDGKGMSIWDTFSHQDPPRIHENQNGDVACDSYHKIPDDVAILKNLGVSYYRFSISWPRVLPNGRLDVINEAGFTYYDDLITELLANGIEPMVTLYHWDLPQTLQDIGGWENDDLADIFNDYADLCFQRFGSRVKYWITFNEPYVVCWLGYGVNVFAPGIYDPGFAPYRAAHTIIKAHAKAYNTYKDKYSNWGAKISITLSTDFGIPENPDREEDVAAADRYMQFTAGWFAHAIFKNGDYPDVMKWQVGNKSEAQGLNESRLPTFTEEEKAYIRGTNDFFGLNSYTSTVCRGEISQISEPHYEGDQDISRYQPTEWPESTLDWLKPVPWGLRGLLNWVKDEYNNPDIFITENGISTAEDSYLDDSDVRITFYRAYINEVLKAIKYDDVTVKGYFAWSLMDNFEWNSGYNQRFGLHYVDFEDDDRPRTAKDSADWFKKLIEYNGFSRAILLSQSVPLIGIICTALLTLLSA</sequence>
<accession>A0A9Q1CJQ1</accession>
<dbReference type="Pfam" id="PF00232">
    <property type="entry name" value="Glyco_hydro_1"/>
    <property type="match status" value="1"/>
</dbReference>
<comment type="subunit">
    <text evidence="2">Homodimer.</text>
</comment>
<keyword evidence="10" id="KW-1133">Transmembrane helix</keyword>
<keyword evidence="5" id="KW-0325">Glycoprotein</keyword>
<evidence type="ECO:0000313" key="11">
    <source>
        <dbReference type="EMBL" id="KAJ8045998.1"/>
    </source>
</evidence>
<evidence type="ECO:0000313" key="12">
    <source>
        <dbReference type="Proteomes" id="UP001152320"/>
    </source>
</evidence>
<evidence type="ECO:0000256" key="3">
    <source>
        <dbReference type="ARBA" id="ARBA00012744"/>
    </source>
</evidence>
<dbReference type="InterPro" id="IPR017853">
    <property type="entry name" value="GH"/>
</dbReference>
<evidence type="ECO:0000256" key="1">
    <source>
        <dbReference type="ARBA" id="ARBA00010838"/>
    </source>
</evidence>
<dbReference type="PROSITE" id="PS00653">
    <property type="entry name" value="GLYCOSYL_HYDROL_F1_2"/>
    <property type="match status" value="1"/>
</dbReference>
<feature type="transmembrane region" description="Helical" evidence="10">
    <location>
        <begin position="542"/>
        <end position="563"/>
    </location>
</feature>
<keyword evidence="6 9" id="KW-0326">Glycosidase</keyword>
<keyword evidence="10" id="KW-0472">Membrane</keyword>
<evidence type="ECO:0000256" key="4">
    <source>
        <dbReference type="ARBA" id="ARBA00022801"/>
    </source>
</evidence>
<dbReference type="EMBL" id="JAIZAY010000003">
    <property type="protein sequence ID" value="KAJ8045998.1"/>
    <property type="molecule type" value="Genomic_DNA"/>
</dbReference>
<evidence type="ECO:0000256" key="7">
    <source>
        <dbReference type="PROSITE-ProRule" id="PRU10055"/>
    </source>
</evidence>
<dbReference type="SUPFAM" id="SSF51445">
    <property type="entry name" value="(Trans)glycosidases"/>
    <property type="match status" value="1"/>
</dbReference>
<dbReference type="Gene3D" id="3.20.20.80">
    <property type="entry name" value="Glycosidases"/>
    <property type="match status" value="1"/>
</dbReference>